<keyword evidence="10" id="KW-0067">ATP-binding</keyword>
<keyword evidence="11" id="KW-0220">Diaminopimelate biosynthesis</keyword>
<dbReference type="NCBIfam" id="TIGR00657">
    <property type="entry name" value="asp_kinases"/>
    <property type="match status" value="1"/>
</dbReference>
<dbReference type="SUPFAM" id="SSF53633">
    <property type="entry name" value="Carbamate kinase-like"/>
    <property type="match status" value="1"/>
</dbReference>
<name>A0A7G6E2W7_THEFR</name>
<comment type="pathway">
    <text evidence="2 15">Amino-acid biosynthesis; L-lysine biosynthesis via DAP pathway; (S)-tetrahydrodipicolinate from L-aspartate: step 1/4.</text>
</comment>
<evidence type="ECO:0000313" key="17">
    <source>
        <dbReference type="EMBL" id="QNB46421.1"/>
    </source>
</evidence>
<dbReference type="InterPro" id="IPR018042">
    <property type="entry name" value="Aspartate_kinase_CS"/>
</dbReference>
<evidence type="ECO:0000256" key="11">
    <source>
        <dbReference type="ARBA" id="ARBA00022915"/>
    </source>
</evidence>
<keyword evidence="8" id="KW-0547">Nucleotide-binding</keyword>
<protein>
    <recommendedName>
        <fullName evidence="14">Aspartokinase</fullName>
        <ecNumber evidence="14">2.7.2.4</ecNumber>
    </recommendedName>
</protein>
<evidence type="ECO:0000256" key="9">
    <source>
        <dbReference type="ARBA" id="ARBA00022777"/>
    </source>
</evidence>
<evidence type="ECO:0000256" key="2">
    <source>
        <dbReference type="ARBA" id="ARBA00004766"/>
    </source>
</evidence>
<dbReference type="Pfam" id="PF00696">
    <property type="entry name" value="AA_kinase"/>
    <property type="match status" value="1"/>
</dbReference>
<dbReference type="AlphaFoldDB" id="A0A7G6E2W7"/>
<dbReference type="GO" id="GO:0005524">
    <property type="term" value="F:ATP binding"/>
    <property type="evidence" value="ECO:0007669"/>
    <property type="project" value="UniProtKB-KW"/>
</dbReference>
<dbReference type="UniPathway" id="UPA00051">
    <property type="reaction ID" value="UER00462"/>
</dbReference>
<sequence>MPLLVQKYGGTSVSTPERREMVLQKIVAAKNSGNDVVVIVSAMGRRGDPYATDTFLDMLKEVGPNPDPKKKDLLASCGEIISACLVAHALDQKGYPAEAMTGFQAGIYTDGNFTNSEIINITPDRIFKALKNGKIAVIAGFQGFTEDWEITTLGRGGSDTTAIAVGGALKADLVEIYTDVPGVALTDPRLVPEAPFIRSIEFEPMYLLARAGAKVIHPRAVKTAITYNMPFAVRSTFSDDPGTIIGKVGENFGGIYGIALTKGVHIVKIRDNEMTGFWQRYALDELFYELVNREGCCFAVQGDVSSLITQGSQLSVSSECDLITLVWDQNSGISAEKISAILSGAGFTWEGFFSLPSGGTWAVPAAQTQKAVQTLFSAFNKGAALAG</sequence>
<dbReference type="PROSITE" id="PS00324">
    <property type="entry name" value="ASPARTOKINASE"/>
    <property type="match status" value="1"/>
</dbReference>
<evidence type="ECO:0000256" key="14">
    <source>
        <dbReference type="RuleBase" id="RU003448"/>
    </source>
</evidence>
<keyword evidence="7 14" id="KW-0808">Transferase</keyword>
<evidence type="ECO:0000256" key="12">
    <source>
        <dbReference type="ARBA" id="ARBA00023154"/>
    </source>
</evidence>
<comment type="catalytic activity">
    <reaction evidence="13 14">
        <text>L-aspartate + ATP = 4-phospho-L-aspartate + ADP</text>
        <dbReference type="Rhea" id="RHEA:23776"/>
        <dbReference type="ChEBI" id="CHEBI:29991"/>
        <dbReference type="ChEBI" id="CHEBI:30616"/>
        <dbReference type="ChEBI" id="CHEBI:57535"/>
        <dbReference type="ChEBI" id="CHEBI:456216"/>
        <dbReference type="EC" id="2.7.2.4"/>
    </reaction>
</comment>
<dbReference type="CDD" id="cd04246">
    <property type="entry name" value="AAK_AK-DapG-like"/>
    <property type="match status" value="1"/>
</dbReference>
<dbReference type="OrthoDB" id="9799110at2"/>
<evidence type="ECO:0000256" key="4">
    <source>
        <dbReference type="ARBA" id="ARBA00005139"/>
    </source>
</evidence>
<comment type="pathway">
    <text evidence="3 15">Amino-acid biosynthesis; L-methionine biosynthesis via de novo pathway; L-homoserine from L-aspartate: step 1/3.</text>
</comment>
<keyword evidence="18" id="KW-1185">Reference proteome</keyword>
<evidence type="ECO:0000259" key="16">
    <source>
        <dbReference type="Pfam" id="PF00696"/>
    </source>
</evidence>
<evidence type="ECO:0000256" key="8">
    <source>
        <dbReference type="ARBA" id="ARBA00022741"/>
    </source>
</evidence>
<evidence type="ECO:0000256" key="1">
    <source>
        <dbReference type="ARBA" id="ARBA00003121"/>
    </source>
</evidence>
<dbReference type="InterPro" id="IPR001341">
    <property type="entry name" value="Asp_kinase"/>
</dbReference>
<evidence type="ECO:0000256" key="7">
    <source>
        <dbReference type="ARBA" id="ARBA00022679"/>
    </source>
</evidence>
<organism evidence="17 18">
    <name type="scientific">Thermanaerosceptrum fracticalcis</name>
    <dbReference type="NCBI Taxonomy" id="1712410"/>
    <lineage>
        <taxon>Bacteria</taxon>
        <taxon>Bacillati</taxon>
        <taxon>Bacillota</taxon>
        <taxon>Clostridia</taxon>
        <taxon>Eubacteriales</taxon>
        <taxon>Peptococcaceae</taxon>
        <taxon>Thermanaerosceptrum</taxon>
    </lineage>
</organism>
<feature type="domain" description="Aspartate/glutamate/uridylate kinase" evidence="16">
    <location>
        <begin position="3"/>
        <end position="233"/>
    </location>
</feature>
<dbReference type="UniPathway" id="UPA00034">
    <property type="reaction ID" value="UER00015"/>
</dbReference>
<evidence type="ECO:0000256" key="13">
    <source>
        <dbReference type="ARBA" id="ARBA00047872"/>
    </source>
</evidence>
<dbReference type="UniPathway" id="UPA00050">
    <property type="reaction ID" value="UER00461"/>
</dbReference>
<reference evidence="17 18" key="1">
    <citation type="journal article" date="2019" name="Front. Microbiol.">
        <title>Thermoanaerosceptrum fracticalcis gen. nov. sp. nov., a Novel Fumarate-Fermenting Microorganism From a Deep Fractured Carbonate Aquifer of the US Great Basin.</title>
        <authorList>
            <person name="Hamilton-Brehm S.D."/>
            <person name="Stewart L.E."/>
            <person name="Zavarin M."/>
            <person name="Caldwell M."/>
            <person name="Lawson P.A."/>
            <person name="Onstott T.C."/>
            <person name="Grzymski J."/>
            <person name="Neveux I."/>
            <person name="Lollar B.S."/>
            <person name="Russell C.E."/>
            <person name="Moser D.P."/>
        </authorList>
    </citation>
    <scope>NUCLEOTIDE SEQUENCE [LARGE SCALE GENOMIC DNA]</scope>
    <source>
        <strain evidence="17 18">DRI-13</strain>
    </source>
</reference>
<evidence type="ECO:0000256" key="10">
    <source>
        <dbReference type="ARBA" id="ARBA00022840"/>
    </source>
</evidence>
<dbReference type="Gene3D" id="3.40.1160.10">
    <property type="entry name" value="Acetylglutamate kinase-like"/>
    <property type="match status" value="1"/>
</dbReference>
<dbReference type="PANTHER" id="PTHR21499">
    <property type="entry name" value="ASPARTATE KINASE"/>
    <property type="match status" value="1"/>
</dbReference>
<dbReference type="GO" id="GO:0004072">
    <property type="term" value="F:aspartate kinase activity"/>
    <property type="evidence" value="ECO:0007669"/>
    <property type="project" value="UniProtKB-EC"/>
</dbReference>
<comment type="similarity">
    <text evidence="5 14">Belongs to the aspartokinase family.</text>
</comment>
<dbReference type="RefSeq" id="WP_051966057.1">
    <property type="nucleotide sequence ID" value="NZ_CP045798.1"/>
</dbReference>
<dbReference type="InterPro" id="IPR036393">
    <property type="entry name" value="AceGlu_kinase-like_sf"/>
</dbReference>
<keyword evidence="6 15" id="KW-0028">Amino-acid biosynthesis</keyword>
<dbReference type="GO" id="GO:0005829">
    <property type="term" value="C:cytosol"/>
    <property type="evidence" value="ECO:0007669"/>
    <property type="project" value="TreeGrafter"/>
</dbReference>
<dbReference type="PANTHER" id="PTHR21499:SF3">
    <property type="entry name" value="ASPARTOKINASE"/>
    <property type="match status" value="1"/>
</dbReference>
<comment type="function">
    <text evidence="1">Catalyzes the phosphorylation of the beta-carboxyl group of aspartic acid with ATP to yield 4-phospho-L-aspartate, which is involved in the branched biosynthetic pathway leading to the biosynthesis of amino acids threonine, isoleucine and methionine.</text>
</comment>
<dbReference type="GO" id="GO:0009090">
    <property type="term" value="P:homoserine biosynthetic process"/>
    <property type="evidence" value="ECO:0007669"/>
    <property type="project" value="TreeGrafter"/>
</dbReference>
<dbReference type="EC" id="2.7.2.4" evidence="14"/>
<comment type="pathway">
    <text evidence="4 15">Amino-acid biosynthesis; L-threonine biosynthesis; L-threonine from L-aspartate: step 1/5.</text>
</comment>
<keyword evidence="12" id="KW-0457">Lysine biosynthesis</keyword>
<accession>A0A7G6E2W7</accession>
<gene>
    <name evidence="17" type="ORF">BR63_08915</name>
</gene>
<keyword evidence="9 14" id="KW-0418">Kinase</keyword>
<dbReference type="KEGG" id="tfr:BR63_08915"/>
<dbReference type="GO" id="GO:0009088">
    <property type="term" value="P:threonine biosynthetic process"/>
    <property type="evidence" value="ECO:0007669"/>
    <property type="project" value="UniProtKB-UniPathway"/>
</dbReference>
<evidence type="ECO:0000313" key="18">
    <source>
        <dbReference type="Proteomes" id="UP000515847"/>
    </source>
</evidence>
<evidence type="ECO:0000256" key="5">
    <source>
        <dbReference type="ARBA" id="ARBA00010122"/>
    </source>
</evidence>
<dbReference type="GO" id="GO:0009089">
    <property type="term" value="P:lysine biosynthetic process via diaminopimelate"/>
    <property type="evidence" value="ECO:0007669"/>
    <property type="project" value="UniProtKB-UniPathway"/>
</dbReference>
<evidence type="ECO:0000256" key="6">
    <source>
        <dbReference type="ARBA" id="ARBA00022605"/>
    </source>
</evidence>
<dbReference type="Proteomes" id="UP000515847">
    <property type="component" value="Chromosome"/>
</dbReference>
<evidence type="ECO:0000256" key="3">
    <source>
        <dbReference type="ARBA" id="ARBA00004986"/>
    </source>
</evidence>
<evidence type="ECO:0000256" key="15">
    <source>
        <dbReference type="RuleBase" id="RU004249"/>
    </source>
</evidence>
<dbReference type="InterPro" id="IPR001048">
    <property type="entry name" value="Asp/Glu/Uridylate_kinase"/>
</dbReference>
<dbReference type="GO" id="GO:0019877">
    <property type="term" value="P:diaminopimelate biosynthetic process"/>
    <property type="evidence" value="ECO:0007669"/>
    <property type="project" value="UniProtKB-KW"/>
</dbReference>
<proteinExistence type="inferred from homology"/>
<dbReference type="EMBL" id="CP045798">
    <property type="protein sequence ID" value="QNB46421.1"/>
    <property type="molecule type" value="Genomic_DNA"/>
</dbReference>